<evidence type="ECO:0000313" key="6">
    <source>
        <dbReference type="Proteomes" id="UP001152798"/>
    </source>
</evidence>
<feature type="domain" description="Trs120/TRAPPC9 first Ig-like" evidence="3">
    <location>
        <begin position="563"/>
        <end position="681"/>
    </location>
</feature>
<dbReference type="PANTHER" id="PTHR21512:SF5">
    <property type="entry name" value="TRAFFICKING PROTEIN PARTICLE COMPLEX SUBUNIT 9"/>
    <property type="match status" value="1"/>
</dbReference>
<dbReference type="InterPro" id="IPR058565">
    <property type="entry name" value="Ig_TRAPPC9_Trs120_1st"/>
</dbReference>
<proteinExistence type="inferred from homology"/>
<dbReference type="GO" id="GO:0005802">
    <property type="term" value="C:trans-Golgi network"/>
    <property type="evidence" value="ECO:0007669"/>
    <property type="project" value="TreeGrafter"/>
</dbReference>
<dbReference type="PANTHER" id="PTHR21512">
    <property type="entry name" value="TRAFFICKING PROTEIN PARTICLE COMPLEX SUBUNIT 9"/>
    <property type="match status" value="1"/>
</dbReference>
<feature type="domain" description="Trs120/TRAPPC9 fourth Ig-like" evidence="4">
    <location>
        <begin position="1031"/>
        <end position="1130"/>
    </location>
</feature>
<dbReference type="EMBL" id="OV725082">
    <property type="protein sequence ID" value="CAH1405641.1"/>
    <property type="molecule type" value="Genomic_DNA"/>
</dbReference>
<keyword evidence="6" id="KW-1185">Reference proteome</keyword>
<dbReference type="Pfam" id="PF08626">
    <property type="entry name" value="TRAPPC9-Trs120"/>
    <property type="match status" value="1"/>
</dbReference>
<organism evidence="5 6">
    <name type="scientific">Nezara viridula</name>
    <name type="common">Southern green stink bug</name>
    <name type="synonym">Cimex viridulus</name>
    <dbReference type="NCBI Taxonomy" id="85310"/>
    <lineage>
        <taxon>Eukaryota</taxon>
        <taxon>Metazoa</taxon>
        <taxon>Ecdysozoa</taxon>
        <taxon>Arthropoda</taxon>
        <taxon>Hexapoda</taxon>
        <taxon>Insecta</taxon>
        <taxon>Pterygota</taxon>
        <taxon>Neoptera</taxon>
        <taxon>Paraneoptera</taxon>
        <taxon>Hemiptera</taxon>
        <taxon>Heteroptera</taxon>
        <taxon>Panheteroptera</taxon>
        <taxon>Pentatomomorpha</taxon>
        <taxon>Pentatomoidea</taxon>
        <taxon>Pentatomidae</taxon>
        <taxon>Pentatominae</taxon>
        <taxon>Nezara</taxon>
    </lineage>
</organism>
<gene>
    <name evidence="5" type="ORF">NEZAVI_LOCUS13806</name>
</gene>
<name>A0A9P0MVZ4_NEZVI</name>
<dbReference type="AlphaFoldDB" id="A0A9P0MVZ4"/>
<comment type="similarity">
    <text evidence="1">Belongs to the NIBP family.</text>
</comment>
<sequence>MRSAVSVILSSPLPDPNMSHPDYEQSYHHHSALLILVKHLGEELPQKNFLKLFDRINKINNIKIVDSLGVNRNIWARYIKDYPVGNNDWGDFQTHRRLLGLITIGKCKTQIELNEICRIHESLKVKYTTTLYDSRCIILGINDGPNTPTFVPPSFFKSRGLFYATDGEESANLEDTISEFLSSIFWVLESKRHERSREKIERVSLLLAPFEKKDFVGLDMESRSNRKRSLGRMTKHLGDLCLQAGLHCDALNHYHSAVEILRSINDWLWLGSACEGLGAATMCVRYPNAGKSLSVQRNSSLQEGSHMKTRNTSTKNTLGMEILEPSSLPALPPPTNVLSNEEILKAYRESIVHYSKYQNAGVIETEASFKAARIAVELNMILHAANFLQNIVFINLVIPEEQKIQRLMTLSDLYTKMGFMRKASFYQRLAASRYVSARNPQTDWDQCYSLMIQSLTGHRLTLDPADYPMNGENGWGRLQKQVLQDVVVAARRVGHSSLATRHMTLLLQVMWSELTHAERHEAALQLKGIAAQCEGSPVPLVLESGLVIPPANLIHIPTAESFVVHKLRQHLQPMKMEKVKEDYGPFLFTPLNFGSMERKSGSTKDSKLSYLWVAEEECEVKVELTNPLPFELEVSNMRLLTNGVVFETLPLTVTLPPDAVKYPVTLAGTPKEVGELEISGYSTHTLGVKSNCRLKNLPKIHQSQFVIEVVPALPLLEAKILIGPENEKTSSVISLYAGERTVYDLVLQNVGRGPVEVVEIIVDSGLDSNMITCDITPLKDHLPLAEDEQVRLPVTFFAVANFVSSFPPDAGSMRSSLFSGTNSFPSLSSSFRPGMYDHLTTPTPSFRSGPSSLNSLSSQFNKLNIDNSTKGIECRIKVRYSAKPGLDAGYCRVASVLLHIDITNSILISNWDVLPAETSSQFYMVLDVVNMTNQEVEVKYTANKCILIEEGESCRVPIPVDRCPLSKVGKYFQGEDSIKDIVDLNLACSDHIASLVEVDWELGGRKGKASLKGITLSSHMLDIVRMSPISWDVHINGEEASGAPMMVGIGECIQIQIVARNSLPWPLKDISLSVQFFQDYQNNTYNFNLDTRLAMAGPSHLHLPIVLEHGSADYCFNVVFFIPGQYKMNVQCVSQGKNTWKLVPPVEFDVHDA</sequence>
<dbReference type="Pfam" id="PF26283">
    <property type="entry name" value="Ig_TRAPPC9-Trs120_4th"/>
    <property type="match status" value="1"/>
</dbReference>
<dbReference type="InterPro" id="IPR058568">
    <property type="entry name" value="Ig_TRAPPC9_Trs120_4th"/>
</dbReference>
<feature type="domain" description="Trs120/TRAPPC9 N-terminal" evidence="2">
    <location>
        <begin position="201"/>
        <end position="288"/>
    </location>
</feature>
<dbReference type="Pfam" id="PF26254">
    <property type="entry name" value="Ig_TRAPPC9-Trs120_1st"/>
    <property type="match status" value="1"/>
</dbReference>
<evidence type="ECO:0000259" key="4">
    <source>
        <dbReference type="Pfam" id="PF26283"/>
    </source>
</evidence>
<evidence type="ECO:0008006" key="7">
    <source>
        <dbReference type="Google" id="ProtNLM"/>
    </source>
</evidence>
<dbReference type="Proteomes" id="UP001152798">
    <property type="component" value="Chromosome 6"/>
</dbReference>
<dbReference type="OrthoDB" id="27962at2759"/>
<reference evidence="5" key="1">
    <citation type="submission" date="2022-01" db="EMBL/GenBank/DDBJ databases">
        <authorList>
            <person name="King R."/>
        </authorList>
    </citation>
    <scope>NUCLEOTIDE SEQUENCE</scope>
</reference>
<evidence type="ECO:0000259" key="3">
    <source>
        <dbReference type="Pfam" id="PF26254"/>
    </source>
</evidence>
<evidence type="ECO:0000313" key="5">
    <source>
        <dbReference type="EMBL" id="CAH1405641.1"/>
    </source>
</evidence>
<protein>
    <recommendedName>
        <fullName evidence="7">Trafficking protein particle complex subunit 9</fullName>
    </recommendedName>
</protein>
<evidence type="ECO:0000256" key="1">
    <source>
        <dbReference type="ARBA" id="ARBA00008459"/>
    </source>
</evidence>
<evidence type="ECO:0000259" key="2">
    <source>
        <dbReference type="Pfam" id="PF08626"/>
    </source>
</evidence>
<dbReference type="InterPro" id="IPR013935">
    <property type="entry name" value="Trs120_TRAPPC9"/>
</dbReference>
<accession>A0A9P0MVZ4</accession>
<dbReference type="InterPro" id="IPR058563">
    <property type="entry name" value="Trs120_TRAPPC9_N"/>
</dbReference>